<dbReference type="PROSITE" id="PS51192">
    <property type="entry name" value="HELICASE_ATP_BIND_1"/>
    <property type="match status" value="1"/>
</dbReference>
<dbReference type="InterPro" id="IPR005114">
    <property type="entry name" value="Helicase_assoc"/>
</dbReference>
<dbReference type="InterPro" id="IPR050742">
    <property type="entry name" value="Helicase_Restrict-Modif_Enz"/>
</dbReference>
<dbReference type="CDD" id="cd18785">
    <property type="entry name" value="SF2_C"/>
    <property type="match status" value="1"/>
</dbReference>
<dbReference type="PANTHER" id="PTHR47396:SF1">
    <property type="entry name" value="ATP-DEPENDENT HELICASE IRC3-RELATED"/>
    <property type="match status" value="1"/>
</dbReference>
<feature type="region of interest" description="Disordered" evidence="1">
    <location>
        <begin position="1"/>
        <end position="27"/>
    </location>
</feature>
<dbReference type="Pfam" id="PF00271">
    <property type="entry name" value="Helicase_C"/>
    <property type="match status" value="1"/>
</dbReference>
<evidence type="ECO:0000313" key="3">
    <source>
        <dbReference type="EMBL" id="GCE01024.1"/>
    </source>
</evidence>
<feature type="region of interest" description="Disordered" evidence="1">
    <location>
        <begin position="549"/>
        <end position="596"/>
    </location>
</feature>
<dbReference type="Gene3D" id="6.10.140.530">
    <property type="match status" value="1"/>
</dbReference>
<gene>
    <name evidence="3" type="ORF">EHYA_08763</name>
</gene>
<dbReference type="GO" id="GO:0004386">
    <property type="term" value="F:helicase activity"/>
    <property type="evidence" value="ECO:0007669"/>
    <property type="project" value="UniProtKB-KW"/>
</dbReference>
<sequence length="932" mass="101875">MQHSLPLFPSETSPRPVRGPVSPLRPHQREAVDAIVRALENPDVDTAPDGPHGGTRATAVMACGTGKTRIAAAVAAALAPRGRALVLVPTLDLLTQTVTAWRNAGRTAGTQIAVCSLAGDPTLHEAGVRCTTSAARLALWASSAQGPLTVFATYQSLSAVLTAQAGVHGLAPAGFDLVIVDEAHRTSGSAGKEWAAVHDNTRLPATHRLYLTATPRVWEPPANSAYSEAATPDADPELPPALAEDDVWEDDVRENLDVAGETGTWDDEGGDDRPVRVRGGRPVHSALEARAVASMDDETIFGPVIHRLELAAAARMGLIARPRVVVVEITDPEVQELAAATGSDLNRGLGRRGIDEVERYRAARLVALQTAVLRAAADHDLDTVIAYHSRTLEARACAASLPDVAARLHRDDPERHPEPVWADWLSGEHPAEHRRDVLARFVERADTDGTIARRAVLSNVRVLAEGVDLRARAVAFMDPKFSIVEIVQAIGRALRQHPGEGRTATIIVPVFLAPGERPDDMLLSDSYHPLIRTLHALAAHDARVLDMLATPAPSGPKTRARAADIEDTDRRTADAREHIEDRDEVEPGDGDQDDAGVEERFLVRFMTDRDPTLLRDFINLRVVNPERRDWRRGYHAAKRWHTTHGHLRVPLESIDYDTETGTSYPIGQWVGDQRRAYAAGSITPHRVELLELLGMVWNTDDTAFETGLAISRAYFAVHGHLAAPKPAAINGYPIGQFLANCRRPLETRKNPERWHRRWARLAAIDPDWNPTGRDDPAKRWSSDWQRMLAAVRLHVEAGGRVRDLVPGHTVGGEDVGAWLRRQRRIAGSLTPAQQAALAEVGVDVDVTERTEQPARAAAARADRWARTLAAATAYREREGHLTVPRKHVETVEDGGEVHEVKLGIALANARQRRATYPPERLDALTALGMRWT</sequence>
<accession>A0A401Z2E9</accession>
<dbReference type="GO" id="GO:0005524">
    <property type="term" value="F:ATP binding"/>
    <property type="evidence" value="ECO:0007669"/>
    <property type="project" value="InterPro"/>
</dbReference>
<feature type="region of interest" description="Disordered" evidence="1">
    <location>
        <begin position="259"/>
        <end position="279"/>
    </location>
</feature>
<dbReference type="Pfam" id="PF03457">
    <property type="entry name" value="HA"/>
    <property type="match status" value="3"/>
</dbReference>
<dbReference type="InterPro" id="IPR014001">
    <property type="entry name" value="Helicase_ATP-bd"/>
</dbReference>
<keyword evidence="4" id="KW-1185">Reference proteome</keyword>
<dbReference type="EMBL" id="BIFH01000044">
    <property type="protein sequence ID" value="GCE01024.1"/>
    <property type="molecule type" value="Genomic_DNA"/>
</dbReference>
<feature type="domain" description="Helicase ATP-binding" evidence="2">
    <location>
        <begin position="48"/>
        <end position="233"/>
    </location>
</feature>
<keyword evidence="3" id="KW-0347">Helicase</keyword>
<dbReference type="AlphaFoldDB" id="A0A401Z2E9"/>
<dbReference type="InterPro" id="IPR027417">
    <property type="entry name" value="P-loop_NTPase"/>
</dbReference>
<dbReference type="GO" id="GO:0005829">
    <property type="term" value="C:cytosol"/>
    <property type="evidence" value="ECO:0007669"/>
    <property type="project" value="TreeGrafter"/>
</dbReference>
<dbReference type="SUPFAM" id="SSF52540">
    <property type="entry name" value="P-loop containing nucleoside triphosphate hydrolases"/>
    <property type="match status" value="1"/>
</dbReference>
<name>A0A401Z2E9_9ACTN</name>
<protein>
    <submittedName>
        <fullName evidence="3">Helicase</fullName>
    </submittedName>
</protein>
<dbReference type="Gene3D" id="3.40.50.300">
    <property type="entry name" value="P-loop containing nucleotide triphosphate hydrolases"/>
    <property type="match status" value="2"/>
</dbReference>
<dbReference type="Pfam" id="PF04851">
    <property type="entry name" value="ResIII"/>
    <property type="match status" value="1"/>
</dbReference>
<feature type="compositionally biased region" description="Basic and acidic residues" evidence="1">
    <location>
        <begin position="561"/>
        <end position="581"/>
    </location>
</feature>
<evidence type="ECO:0000256" key="1">
    <source>
        <dbReference type="SAM" id="MobiDB-lite"/>
    </source>
</evidence>
<feature type="compositionally biased region" description="Acidic residues" evidence="1">
    <location>
        <begin position="582"/>
        <end position="596"/>
    </location>
</feature>
<keyword evidence="3" id="KW-0067">ATP-binding</keyword>
<comment type="caution">
    <text evidence="3">The sequence shown here is derived from an EMBL/GenBank/DDBJ whole genome shotgun (WGS) entry which is preliminary data.</text>
</comment>
<dbReference type="GO" id="GO:0003677">
    <property type="term" value="F:DNA binding"/>
    <property type="evidence" value="ECO:0007669"/>
    <property type="project" value="InterPro"/>
</dbReference>
<evidence type="ECO:0000259" key="2">
    <source>
        <dbReference type="PROSITE" id="PS51192"/>
    </source>
</evidence>
<organism evidence="3 4">
    <name type="scientific">Embleya hyalina</name>
    <dbReference type="NCBI Taxonomy" id="516124"/>
    <lineage>
        <taxon>Bacteria</taxon>
        <taxon>Bacillati</taxon>
        <taxon>Actinomycetota</taxon>
        <taxon>Actinomycetes</taxon>
        <taxon>Kitasatosporales</taxon>
        <taxon>Streptomycetaceae</taxon>
        <taxon>Embleya</taxon>
    </lineage>
</organism>
<dbReference type="InterPro" id="IPR001650">
    <property type="entry name" value="Helicase_C-like"/>
</dbReference>
<dbReference type="SMART" id="SM00487">
    <property type="entry name" value="DEXDc"/>
    <property type="match status" value="1"/>
</dbReference>
<dbReference type="SMART" id="SM00490">
    <property type="entry name" value="HELICc"/>
    <property type="match status" value="1"/>
</dbReference>
<dbReference type="GO" id="GO:0016787">
    <property type="term" value="F:hydrolase activity"/>
    <property type="evidence" value="ECO:0007669"/>
    <property type="project" value="InterPro"/>
</dbReference>
<keyword evidence="3" id="KW-0378">Hydrolase</keyword>
<proteinExistence type="predicted"/>
<evidence type="ECO:0000313" key="4">
    <source>
        <dbReference type="Proteomes" id="UP000286931"/>
    </source>
</evidence>
<dbReference type="Proteomes" id="UP000286931">
    <property type="component" value="Unassembled WGS sequence"/>
</dbReference>
<dbReference type="InterPro" id="IPR006935">
    <property type="entry name" value="Helicase/UvrB_N"/>
</dbReference>
<dbReference type="PANTHER" id="PTHR47396">
    <property type="entry name" value="TYPE I RESTRICTION ENZYME ECOKI R PROTEIN"/>
    <property type="match status" value="1"/>
</dbReference>
<reference evidence="3 4" key="1">
    <citation type="submission" date="2018-12" db="EMBL/GenBank/DDBJ databases">
        <title>Draft genome sequence of Embleya hyalina NBRC 13850T.</title>
        <authorList>
            <person name="Komaki H."/>
            <person name="Hosoyama A."/>
            <person name="Kimura A."/>
            <person name="Ichikawa N."/>
            <person name="Tamura T."/>
        </authorList>
    </citation>
    <scope>NUCLEOTIDE SEQUENCE [LARGE SCALE GENOMIC DNA]</scope>
    <source>
        <strain evidence="3 4">NBRC 13850</strain>
    </source>
</reference>
<keyword evidence="3" id="KW-0547">Nucleotide-binding</keyword>